<keyword evidence="4" id="KW-0238">DNA-binding</keyword>
<dbReference type="InterPro" id="IPR036388">
    <property type="entry name" value="WH-like_DNA-bd_sf"/>
</dbReference>
<dbReference type="InterPro" id="IPR013249">
    <property type="entry name" value="RNA_pol_sigma70_r4_t2"/>
</dbReference>
<keyword evidence="2" id="KW-0805">Transcription regulation</keyword>
<dbReference type="PANTHER" id="PTHR43133:SF8">
    <property type="entry name" value="RNA POLYMERASE SIGMA FACTOR HI_1459-RELATED"/>
    <property type="match status" value="1"/>
</dbReference>
<dbReference type="Proteomes" id="UP000321805">
    <property type="component" value="Chromosome"/>
</dbReference>
<sequence>MARRRAPVRIADLMPGPRDPDDRLVRRVRDGDPAAFGDVHRRYAAPLEAYARRILGEHRAAAEDVVQEAFLRTHRILVRQPGRPIALRPWLYAVVRNAALDELRGDHRGRVDLADAAGGADPAAVATSRAALRDLLGRIAGLPDRQRSALLQHAVGGLAHEDVARNLGTSTGASRLLVHRARAALTAAGPR</sequence>
<dbReference type="Gene3D" id="1.10.1740.10">
    <property type="match status" value="1"/>
</dbReference>
<dbReference type="Pfam" id="PF08281">
    <property type="entry name" value="Sigma70_r4_2"/>
    <property type="match status" value="1"/>
</dbReference>
<dbReference type="KEGG" id="bsol:FSW04_10445"/>
<protein>
    <submittedName>
        <fullName evidence="8">RNA polymerase sigma factor</fullName>
    </submittedName>
</protein>
<keyword evidence="5" id="KW-0804">Transcription</keyword>
<keyword evidence="9" id="KW-1185">Reference proteome</keyword>
<dbReference type="PANTHER" id="PTHR43133">
    <property type="entry name" value="RNA POLYMERASE ECF-TYPE SIGMA FACTO"/>
    <property type="match status" value="1"/>
</dbReference>
<dbReference type="GO" id="GO:0016987">
    <property type="term" value="F:sigma factor activity"/>
    <property type="evidence" value="ECO:0007669"/>
    <property type="project" value="UniProtKB-KW"/>
</dbReference>
<name>A0A5B8U4P7_9ACTN</name>
<dbReference type="AlphaFoldDB" id="A0A5B8U4P7"/>
<dbReference type="InterPro" id="IPR007627">
    <property type="entry name" value="RNA_pol_sigma70_r2"/>
</dbReference>
<dbReference type="NCBIfam" id="TIGR02937">
    <property type="entry name" value="sigma70-ECF"/>
    <property type="match status" value="1"/>
</dbReference>
<evidence type="ECO:0000259" key="7">
    <source>
        <dbReference type="Pfam" id="PF08281"/>
    </source>
</evidence>
<dbReference type="Pfam" id="PF04542">
    <property type="entry name" value="Sigma70_r2"/>
    <property type="match status" value="1"/>
</dbReference>
<evidence type="ECO:0000313" key="8">
    <source>
        <dbReference type="EMBL" id="QEC47947.1"/>
    </source>
</evidence>
<feature type="domain" description="RNA polymerase sigma-70 region 2" evidence="6">
    <location>
        <begin position="41"/>
        <end position="107"/>
    </location>
</feature>
<evidence type="ECO:0000259" key="6">
    <source>
        <dbReference type="Pfam" id="PF04542"/>
    </source>
</evidence>
<evidence type="ECO:0000313" key="9">
    <source>
        <dbReference type="Proteomes" id="UP000321805"/>
    </source>
</evidence>
<gene>
    <name evidence="8" type="ORF">FSW04_10445</name>
</gene>
<dbReference type="InterPro" id="IPR014284">
    <property type="entry name" value="RNA_pol_sigma-70_dom"/>
</dbReference>
<reference evidence="8 9" key="1">
    <citation type="journal article" date="2018" name="J. Microbiol.">
        <title>Baekduia soli gen. nov., sp. nov., a novel bacterium isolated from the soil of Baekdu Mountain and proposal of a novel family name, Baekduiaceae fam. nov.</title>
        <authorList>
            <person name="An D.S."/>
            <person name="Siddiqi M.Z."/>
            <person name="Kim K.H."/>
            <person name="Yu H.S."/>
            <person name="Im W.T."/>
        </authorList>
    </citation>
    <scope>NUCLEOTIDE SEQUENCE [LARGE SCALE GENOMIC DNA]</scope>
    <source>
        <strain evidence="8 9">BR7-21</strain>
    </source>
</reference>
<dbReference type="SUPFAM" id="SSF88946">
    <property type="entry name" value="Sigma2 domain of RNA polymerase sigma factors"/>
    <property type="match status" value="1"/>
</dbReference>
<comment type="similarity">
    <text evidence="1">Belongs to the sigma-70 factor family. ECF subfamily.</text>
</comment>
<evidence type="ECO:0000256" key="4">
    <source>
        <dbReference type="ARBA" id="ARBA00023125"/>
    </source>
</evidence>
<dbReference type="Gene3D" id="1.10.10.10">
    <property type="entry name" value="Winged helix-like DNA-binding domain superfamily/Winged helix DNA-binding domain"/>
    <property type="match status" value="1"/>
</dbReference>
<proteinExistence type="inferred from homology"/>
<evidence type="ECO:0000256" key="2">
    <source>
        <dbReference type="ARBA" id="ARBA00023015"/>
    </source>
</evidence>
<accession>A0A5B8U4P7</accession>
<dbReference type="EMBL" id="CP042430">
    <property type="protein sequence ID" value="QEC47947.1"/>
    <property type="molecule type" value="Genomic_DNA"/>
</dbReference>
<dbReference type="OrthoDB" id="9811152at2"/>
<dbReference type="InterPro" id="IPR013324">
    <property type="entry name" value="RNA_pol_sigma_r3/r4-like"/>
</dbReference>
<keyword evidence="3" id="KW-0731">Sigma factor</keyword>
<dbReference type="InterPro" id="IPR013325">
    <property type="entry name" value="RNA_pol_sigma_r2"/>
</dbReference>
<dbReference type="GO" id="GO:0006352">
    <property type="term" value="P:DNA-templated transcription initiation"/>
    <property type="evidence" value="ECO:0007669"/>
    <property type="project" value="InterPro"/>
</dbReference>
<evidence type="ECO:0000256" key="3">
    <source>
        <dbReference type="ARBA" id="ARBA00023082"/>
    </source>
</evidence>
<dbReference type="InterPro" id="IPR039425">
    <property type="entry name" value="RNA_pol_sigma-70-like"/>
</dbReference>
<organism evidence="8 9">
    <name type="scientific">Baekduia soli</name>
    <dbReference type="NCBI Taxonomy" id="496014"/>
    <lineage>
        <taxon>Bacteria</taxon>
        <taxon>Bacillati</taxon>
        <taxon>Actinomycetota</taxon>
        <taxon>Thermoleophilia</taxon>
        <taxon>Solirubrobacterales</taxon>
        <taxon>Baekduiaceae</taxon>
        <taxon>Baekduia</taxon>
    </lineage>
</organism>
<feature type="domain" description="RNA polymerase sigma factor 70 region 4 type 2" evidence="7">
    <location>
        <begin position="134"/>
        <end position="185"/>
    </location>
</feature>
<evidence type="ECO:0000256" key="5">
    <source>
        <dbReference type="ARBA" id="ARBA00023163"/>
    </source>
</evidence>
<dbReference type="SUPFAM" id="SSF88659">
    <property type="entry name" value="Sigma3 and sigma4 domains of RNA polymerase sigma factors"/>
    <property type="match status" value="1"/>
</dbReference>
<dbReference type="GO" id="GO:0003677">
    <property type="term" value="F:DNA binding"/>
    <property type="evidence" value="ECO:0007669"/>
    <property type="project" value="UniProtKB-KW"/>
</dbReference>
<evidence type="ECO:0000256" key="1">
    <source>
        <dbReference type="ARBA" id="ARBA00010641"/>
    </source>
</evidence>